<dbReference type="InterPro" id="IPR002347">
    <property type="entry name" value="SDR_fam"/>
</dbReference>
<dbReference type="NCBIfam" id="NF006072">
    <property type="entry name" value="PRK08217.1"/>
    <property type="match status" value="1"/>
</dbReference>
<dbReference type="SUPFAM" id="SSF51735">
    <property type="entry name" value="NAD(P)-binding Rossmann-fold domains"/>
    <property type="match status" value="1"/>
</dbReference>
<proteinExistence type="inferred from homology"/>
<dbReference type="InterPro" id="IPR036291">
    <property type="entry name" value="NAD(P)-bd_dom_sf"/>
</dbReference>
<evidence type="ECO:0000259" key="3">
    <source>
        <dbReference type="SMART" id="SM00822"/>
    </source>
</evidence>
<comment type="similarity">
    <text evidence="1">Belongs to the short-chain dehydrogenases/reductases (SDR) family.</text>
</comment>
<dbReference type="FunFam" id="3.40.50.720:FF:000173">
    <property type="entry name" value="3-oxoacyl-[acyl-carrier protein] reductase"/>
    <property type="match status" value="1"/>
</dbReference>
<dbReference type="GO" id="GO:0016491">
    <property type="term" value="F:oxidoreductase activity"/>
    <property type="evidence" value="ECO:0007669"/>
    <property type="project" value="UniProtKB-KW"/>
</dbReference>
<name>A0A178K8T4_9GAMM</name>
<evidence type="ECO:0000313" key="4">
    <source>
        <dbReference type="EMBL" id="OAN13144.1"/>
    </source>
</evidence>
<dbReference type="Gene3D" id="3.40.50.720">
    <property type="entry name" value="NAD(P)-binding Rossmann-like Domain"/>
    <property type="match status" value="1"/>
</dbReference>
<reference evidence="4 5" key="1">
    <citation type="submission" date="2016-03" db="EMBL/GenBank/DDBJ databases">
        <title>Photobacterium proteolyticum sp. nov. a protease producing bacterium isolated from ocean sediments of Laizhou Bay.</title>
        <authorList>
            <person name="Li Y."/>
        </authorList>
    </citation>
    <scope>NUCLEOTIDE SEQUENCE [LARGE SCALE GENOMIC DNA]</scope>
    <source>
        <strain evidence="4 5">R-40508</strain>
    </source>
</reference>
<dbReference type="EMBL" id="LVHF01000029">
    <property type="protein sequence ID" value="OAN13144.1"/>
    <property type="molecule type" value="Genomic_DNA"/>
</dbReference>
<gene>
    <name evidence="4" type="primary">fabG</name>
    <name evidence="4" type="ORF">A3K86_15905</name>
</gene>
<keyword evidence="5" id="KW-1185">Reference proteome</keyword>
<dbReference type="OrthoDB" id="20590at2"/>
<dbReference type="PRINTS" id="PR00081">
    <property type="entry name" value="GDHRDH"/>
</dbReference>
<evidence type="ECO:0000256" key="2">
    <source>
        <dbReference type="ARBA" id="ARBA00023002"/>
    </source>
</evidence>
<keyword evidence="2" id="KW-0560">Oxidoreductase</keyword>
<dbReference type="Pfam" id="PF13561">
    <property type="entry name" value="adh_short_C2"/>
    <property type="match status" value="1"/>
</dbReference>
<feature type="domain" description="Ketoreductase" evidence="3">
    <location>
        <begin position="6"/>
        <end position="193"/>
    </location>
</feature>
<dbReference type="SMART" id="SM00822">
    <property type="entry name" value="PKS_KR"/>
    <property type="match status" value="1"/>
</dbReference>
<accession>A0A178K8T4</accession>
<dbReference type="InterPro" id="IPR057326">
    <property type="entry name" value="KR_dom"/>
</dbReference>
<dbReference type="AlphaFoldDB" id="A0A178K8T4"/>
<dbReference type="PANTHER" id="PTHR43658">
    <property type="entry name" value="SHORT-CHAIN DEHYDROGENASE/REDUCTASE"/>
    <property type="match status" value="1"/>
</dbReference>
<evidence type="ECO:0000256" key="1">
    <source>
        <dbReference type="ARBA" id="ARBA00006484"/>
    </source>
</evidence>
<dbReference type="PANTHER" id="PTHR43658:SF8">
    <property type="entry name" value="17-BETA-HYDROXYSTEROID DEHYDROGENASE 14-RELATED"/>
    <property type="match status" value="1"/>
</dbReference>
<dbReference type="STRING" id="858640.A3K86_15905"/>
<dbReference type="RefSeq" id="WP_068333270.1">
    <property type="nucleotide sequence ID" value="NZ_LVHF01000029.1"/>
</dbReference>
<dbReference type="PROSITE" id="PS00061">
    <property type="entry name" value="ADH_SHORT"/>
    <property type="match status" value="1"/>
</dbReference>
<dbReference type="Proteomes" id="UP000078503">
    <property type="component" value="Unassembled WGS sequence"/>
</dbReference>
<organism evidence="4 5">
    <name type="scientific">Photobacterium jeanii</name>
    <dbReference type="NCBI Taxonomy" id="858640"/>
    <lineage>
        <taxon>Bacteria</taxon>
        <taxon>Pseudomonadati</taxon>
        <taxon>Pseudomonadota</taxon>
        <taxon>Gammaproteobacteria</taxon>
        <taxon>Vibrionales</taxon>
        <taxon>Vibrionaceae</taxon>
        <taxon>Photobacterium</taxon>
    </lineage>
</organism>
<sequence length="252" mass="27110">MDIKESVIAITGAGQGLGQMMALTLAQAGADLALIDVNEAALRQTQDQCHMLSARAMVYKTDVTNEAEVELTFNHIIEDFGQLDGLINNAGVLRDGLLVKQKDDELTKMSLEQFDLVMKVNVNGTFLCGREAAAKMIATERQGVIINISSVARAGNIGQTNYAASKAAVATMAVCWAKELSRYGIRAAAIAPGVIKTAMADQLKPEAIERLEKMVPLGRIGDAAEIAHTVKFILENDYLTGRVIEIDGGMRM</sequence>
<dbReference type="InterPro" id="IPR020904">
    <property type="entry name" value="Sc_DH/Rdtase_CS"/>
</dbReference>
<evidence type="ECO:0000313" key="5">
    <source>
        <dbReference type="Proteomes" id="UP000078503"/>
    </source>
</evidence>
<protein>
    <submittedName>
        <fullName evidence="4">3-ketoacyl-ACP reductase</fullName>
    </submittedName>
</protein>
<comment type="caution">
    <text evidence="4">The sequence shown here is derived from an EMBL/GenBank/DDBJ whole genome shotgun (WGS) entry which is preliminary data.</text>
</comment>
<dbReference type="PRINTS" id="PR00080">
    <property type="entry name" value="SDRFAMILY"/>
</dbReference>